<comment type="caution">
    <text evidence="1">The sequence shown here is derived from an EMBL/GenBank/DDBJ whole genome shotgun (WGS) entry which is preliminary data.</text>
</comment>
<proteinExistence type="predicted"/>
<protein>
    <submittedName>
        <fullName evidence="1">Uncharacterized protein</fullName>
    </submittedName>
</protein>
<evidence type="ECO:0000313" key="1">
    <source>
        <dbReference type="EMBL" id="CAK8678185.1"/>
    </source>
</evidence>
<organism evidence="1 2">
    <name type="scientific">Clavelina lepadiformis</name>
    <name type="common">Light-bulb sea squirt</name>
    <name type="synonym">Ascidia lepadiformis</name>
    <dbReference type="NCBI Taxonomy" id="159417"/>
    <lineage>
        <taxon>Eukaryota</taxon>
        <taxon>Metazoa</taxon>
        <taxon>Chordata</taxon>
        <taxon>Tunicata</taxon>
        <taxon>Ascidiacea</taxon>
        <taxon>Aplousobranchia</taxon>
        <taxon>Clavelinidae</taxon>
        <taxon>Clavelina</taxon>
    </lineage>
</organism>
<sequence>MNHCLVVAVKLEYLDELSSYAGGNLDSKKMPIPGQVENKRDECNLTKAEVTKAVTSLKAGKAAGYEEIRPEVLNVKIGGEILWLTRVCQIA</sequence>
<gene>
    <name evidence="1" type="ORF">CVLEPA_LOCUS8129</name>
</gene>
<evidence type="ECO:0000313" key="2">
    <source>
        <dbReference type="Proteomes" id="UP001642483"/>
    </source>
</evidence>
<dbReference type="EMBL" id="CAWYQH010000046">
    <property type="protein sequence ID" value="CAK8678185.1"/>
    <property type="molecule type" value="Genomic_DNA"/>
</dbReference>
<dbReference type="Proteomes" id="UP001642483">
    <property type="component" value="Unassembled WGS sequence"/>
</dbReference>
<accession>A0ABP0FET4</accession>
<reference evidence="1 2" key="1">
    <citation type="submission" date="2024-02" db="EMBL/GenBank/DDBJ databases">
        <authorList>
            <person name="Daric V."/>
            <person name="Darras S."/>
        </authorList>
    </citation>
    <scope>NUCLEOTIDE SEQUENCE [LARGE SCALE GENOMIC DNA]</scope>
</reference>
<name>A0ABP0FET4_CLALP</name>
<keyword evidence="2" id="KW-1185">Reference proteome</keyword>